<feature type="chain" id="PRO_5012350147" evidence="2">
    <location>
        <begin position="22"/>
        <end position="68"/>
    </location>
</feature>
<sequence>MRSASWMYIPLALSLGAVSLASFANVIEPFSNLVVVVTANCSGLVNSYAYFSNYRVKKELLGSDYDDT</sequence>
<evidence type="ECO:0000313" key="4">
    <source>
        <dbReference type="Proteomes" id="UP000193411"/>
    </source>
</evidence>
<organism evidence="3 4">
    <name type="scientific">Catenaria anguillulae PL171</name>
    <dbReference type="NCBI Taxonomy" id="765915"/>
    <lineage>
        <taxon>Eukaryota</taxon>
        <taxon>Fungi</taxon>
        <taxon>Fungi incertae sedis</taxon>
        <taxon>Blastocladiomycota</taxon>
        <taxon>Blastocladiomycetes</taxon>
        <taxon>Blastocladiales</taxon>
        <taxon>Catenariaceae</taxon>
        <taxon>Catenaria</taxon>
    </lineage>
</organism>
<evidence type="ECO:0000256" key="2">
    <source>
        <dbReference type="SAM" id="SignalP"/>
    </source>
</evidence>
<feature type="transmembrane region" description="Helical" evidence="1">
    <location>
        <begin position="34"/>
        <end position="51"/>
    </location>
</feature>
<dbReference type="AlphaFoldDB" id="A0A1Y2HF73"/>
<dbReference type="EMBL" id="MCFL01000056">
    <property type="protein sequence ID" value="ORZ31722.1"/>
    <property type="molecule type" value="Genomic_DNA"/>
</dbReference>
<keyword evidence="1" id="KW-0812">Transmembrane</keyword>
<evidence type="ECO:0000256" key="1">
    <source>
        <dbReference type="SAM" id="Phobius"/>
    </source>
</evidence>
<name>A0A1Y2HF73_9FUNG</name>
<keyword evidence="4" id="KW-1185">Reference proteome</keyword>
<keyword evidence="2" id="KW-0732">Signal</keyword>
<feature type="signal peptide" evidence="2">
    <location>
        <begin position="1"/>
        <end position="21"/>
    </location>
</feature>
<proteinExistence type="predicted"/>
<dbReference type="Proteomes" id="UP000193411">
    <property type="component" value="Unassembled WGS sequence"/>
</dbReference>
<reference evidence="3 4" key="1">
    <citation type="submission" date="2016-07" db="EMBL/GenBank/DDBJ databases">
        <title>Pervasive Adenine N6-methylation of Active Genes in Fungi.</title>
        <authorList>
            <consortium name="DOE Joint Genome Institute"/>
            <person name="Mondo S.J."/>
            <person name="Dannebaum R.O."/>
            <person name="Kuo R.C."/>
            <person name="Labutti K."/>
            <person name="Haridas S."/>
            <person name="Kuo A."/>
            <person name="Salamov A."/>
            <person name="Ahrendt S.R."/>
            <person name="Lipzen A."/>
            <person name="Sullivan W."/>
            <person name="Andreopoulos W.B."/>
            <person name="Clum A."/>
            <person name="Lindquist E."/>
            <person name="Daum C."/>
            <person name="Ramamoorthy G.K."/>
            <person name="Gryganskyi A."/>
            <person name="Culley D."/>
            <person name="Magnuson J.K."/>
            <person name="James T.Y."/>
            <person name="O'Malley M.A."/>
            <person name="Stajich J.E."/>
            <person name="Spatafora J.W."/>
            <person name="Visel A."/>
            <person name="Grigoriev I.V."/>
        </authorList>
    </citation>
    <scope>NUCLEOTIDE SEQUENCE [LARGE SCALE GENOMIC DNA]</scope>
    <source>
        <strain evidence="3 4">PL171</strain>
    </source>
</reference>
<keyword evidence="1" id="KW-0472">Membrane</keyword>
<gene>
    <name evidence="3" type="ORF">BCR44DRAFT_1441789</name>
</gene>
<protein>
    <submittedName>
        <fullName evidence="3">Uncharacterized protein</fullName>
    </submittedName>
</protein>
<keyword evidence="1" id="KW-1133">Transmembrane helix</keyword>
<comment type="caution">
    <text evidence="3">The sequence shown here is derived from an EMBL/GenBank/DDBJ whole genome shotgun (WGS) entry which is preliminary data.</text>
</comment>
<evidence type="ECO:0000313" key="3">
    <source>
        <dbReference type="EMBL" id="ORZ31722.1"/>
    </source>
</evidence>
<accession>A0A1Y2HF73</accession>